<dbReference type="NCBIfam" id="TIGR03342">
    <property type="entry name" value="dsrC_tusE_dsvC"/>
    <property type="match status" value="1"/>
</dbReference>
<evidence type="ECO:0000313" key="5">
    <source>
        <dbReference type="Proteomes" id="UP000179037"/>
    </source>
</evidence>
<proteinExistence type="inferred from homology"/>
<dbReference type="InterPro" id="IPR025526">
    <property type="entry name" value="DsrC-like_dom_sf"/>
</dbReference>
<dbReference type="PANTHER" id="PTHR37010">
    <property type="entry name" value="SULFURTRANSFERASE TUSE"/>
    <property type="match status" value="1"/>
</dbReference>
<evidence type="ECO:0008006" key="6">
    <source>
        <dbReference type="Google" id="ProtNLM"/>
    </source>
</evidence>
<name>A0A1F6TXU8_9PROT</name>
<keyword evidence="3" id="KW-0963">Cytoplasm</keyword>
<evidence type="ECO:0000313" key="4">
    <source>
        <dbReference type="EMBL" id="OGI49899.1"/>
    </source>
</evidence>
<dbReference type="STRING" id="1817768.A3A87_08950"/>
<dbReference type="InterPro" id="IPR007453">
    <property type="entry name" value="DsrC/TusE"/>
</dbReference>
<comment type="caution">
    <text evidence="4">The sequence shown here is derived from an EMBL/GenBank/DDBJ whole genome shotgun (WGS) entry which is preliminary data.</text>
</comment>
<sequence length="114" mass="13412">MSVIVNGRLIETDEQGFLLHPEDWSEEFAEKVAEQDGIQLYDESWGLIGYFREYYQQYSSHPSMRQLVLSLGRQSGEHFHDRKTYEKFVYKLFPRDPIRELCKLAGLPKPEPGD</sequence>
<accession>A0A1F6TXU8</accession>
<dbReference type="AlphaFoldDB" id="A0A1F6TXU8"/>
<dbReference type="Proteomes" id="UP000179037">
    <property type="component" value="Unassembled WGS sequence"/>
</dbReference>
<evidence type="ECO:0000256" key="2">
    <source>
        <dbReference type="ARBA" id="ARBA00005718"/>
    </source>
</evidence>
<dbReference type="EMBL" id="MFTC01000083">
    <property type="protein sequence ID" value="OGI49899.1"/>
    <property type="molecule type" value="Genomic_DNA"/>
</dbReference>
<comment type="similarity">
    <text evidence="2">Belongs to the DsrC/TusE family.</text>
</comment>
<dbReference type="GO" id="GO:0005737">
    <property type="term" value="C:cytoplasm"/>
    <property type="evidence" value="ECO:0007669"/>
    <property type="project" value="UniProtKB-SubCell"/>
</dbReference>
<protein>
    <recommendedName>
        <fullName evidence="6">Sulfurtransferase</fullName>
    </recommendedName>
</protein>
<dbReference type="Gene3D" id="3.30.1420.10">
    <property type="match status" value="1"/>
</dbReference>
<dbReference type="InterPro" id="IPR042072">
    <property type="entry name" value="DsrC-like_C"/>
</dbReference>
<dbReference type="PANTHER" id="PTHR37010:SF1">
    <property type="entry name" value="SULFURTRANSFERASE TUSE"/>
    <property type="match status" value="1"/>
</dbReference>
<dbReference type="GO" id="GO:0002143">
    <property type="term" value="P:tRNA wobble position uridine thiolation"/>
    <property type="evidence" value="ECO:0007669"/>
    <property type="project" value="TreeGrafter"/>
</dbReference>
<evidence type="ECO:0000256" key="1">
    <source>
        <dbReference type="ARBA" id="ARBA00004496"/>
    </source>
</evidence>
<dbReference type="InterPro" id="IPR043163">
    <property type="entry name" value="DsrC-like_N"/>
</dbReference>
<dbReference type="Pfam" id="PF04358">
    <property type="entry name" value="DsrC"/>
    <property type="match status" value="1"/>
</dbReference>
<gene>
    <name evidence="4" type="ORF">A3A87_08950</name>
</gene>
<dbReference type="GO" id="GO:0097163">
    <property type="term" value="F:sulfur carrier activity"/>
    <property type="evidence" value="ECO:0007669"/>
    <property type="project" value="TreeGrafter"/>
</dbReference>
<dbReference type="SUPFAM" id="SSF69721">
    <property type="entry name" value="DsrC, the gamma subunit of dissimilatory sulfite reductase"/>
    <property type="match status" value="1"/>
</dbReference>
<dbReference type="PIRSF" id="PIRSF006223">
    <property type="entry name" value="DsrC_TusE"/>
    <property type="match status" value="1"/>
</dbReference>
<dbReference type="Gene3D" id="1.10.10.370">
    <property type="entry name" value="DsrC-like protein, C-terminal domain"/>
    <property type="match status" value="1"/>
</dbReference>
<evidence type="ECO:0000256" key="3">
    <source>
        <dbReference type="ARBA" id="ARBA00022490"/>
    </source>
</evidence>
<organism evidence="4 5">
    <name type="scientific">Candidatus Muproteobacteria bacterium RIFCSPLOWO2_01_FULL_60_18</name>
    <dbReference type="NCBI Taxonomy" id="1817768"/>
    <lineage>
        <taxon>Bacteria</taxon>
        <taxon>Pseudomonadati</taxon>
        <taxon>Pseudomonadota</taxon>
        <taxon>Candidatus Muproteobacteria</taxon>
    </lineage>
</organism>
<reference evidence="4 5" key="1">
    <citation type="journal article" date="2016" name="Nat. Commun.">
        <title>Thousands of microbial genomes shed light on interconnected biogeochemical processes in an aquifer system.</title>
        <authorList>
            <person name="Anantharaman K."/>
            <person name="Brown C.T."/>
            <person name="Hug L.A."/>
            <person name="Sharon I."/>
            <person name="Castelle C.J."/>
            <person name="Probst A.J."/>
            <person name="Thomas B.C."/>
            <person name="Singh A."/>
            <person name="Wilkins M.J."/>
            <person name="Karaoz U."/>
            <person name="Brodie E.L."/>
            <person name="Williams K.H."/>
            <person name="Hubbard S.S."/>
            <person name="Banfield J.F."/>
        </authorList>
    </citation>
    <scope>NUCLEOTIDE SEQUENCE [LARGE SCALE GENOMIC DNA]</scope>
</reference>
<comment type="subcellular location">
    <subcellularLocation>
        <location evidence="1">Cytoplasm</location>
    </subcellularLocation>
</comment>